<accession>A0ABV4E6H0</accession>
<dbReference type="Gene3D" id="1.10.10.10">
    <property type="entry name" value="Winged helix-like DNA-binding domain superfamily/Winged helix DNA-binding domain"/>
    <property type="match status" value="1"/>
</dbReference>
<comment type="caution">
    <text evidence="5">The sequence shown here is derived from an EMBL/GenBank/DDBJ whole genome shotgun (WGS) entry which is preliminary data.</text>
</comment>
<evidence type="ECO:0000256" key="2">
    <source>
        <dbReference type="PROSITE-ProRule" id="PRU01091"/>
    </source>
</evidence>
<evidence type="ECO:0000256" key="1">
    <source>
        <dbReference type="ARBA" id="ARBA00023125"/>
    </source>
</evidence>
<sequence length="148" mass="16861">MNEEIYLGNNIYLSEERNHLINGNITLTISEKEKRLLSYFLRNPEKELTKSHLITAIWESRAATIDDANLTQLVYKIRRDLAAVNLRNCIKTIPGKGYIYIPEKKKAVQEPVMADAGSSKTECLICSALTIIATVMALCTLCFFFWRS</sequence>
<evidence type="ECO:0000313" key="5">
    <source>
        <dbReference type="EMBL" id="MEY8770515.1"/>
    </source>
</evidence>
<dbReference type="Pfam" id="PF00486">
    <property type="entry name" value="Trans_reg_C"/>
    <property type="match status" value="1"/>
</dbReference>
<feature type="transmembrane region" description="Helical" evidence="3">
    <location>
        <begin position="123"/>
        <end position="146"/>
    </location>
</feature>
<keyword evidence="3" id="KW-0812">Transmembrane</keyword>
<dbReference type="SUPFAM" id="SSF46894">
    <property type="entry name" value="C-terminal effector domain of the bipartite response regulators"/>
    <property type="match status" value="1"/>
</dbReference>
<reference evidence="5 6" key="1">
    <citation type="submission" date="2024-07" db="EMBL/GenBank/DDBJ databases">
        <authorList>
            <person name="Hebao G."/>
        </authorList>
    </citation>
    <scope>NUCLEOTIDE SEQUENCE [LARGE SCALE GENOMIC DNA]</scope>
    <source>
        <strain evidence="5 6">ACCC 02193</strain>
    </source>
</reference>
<dbReference type="CDD" id="cd00383">
    <property type="entry name" value="trans_reg_C"/>
    <property type="match status" value="1"/>
</dbReference>
<dbReference type="InterPro" id="IPR036388">
    <property type="entry name" value="WH-like_DNA-bd_sf"/>
</dbReference>
<dbReference type="EMBL" id="JBGFFX010000004">
    <property type="protein sequence ID" value="MEY8770515.1"/>
    <property type="molecule type" value="Genomic_DNA"/>
</dbReference>
<dbReference type="SMART" id="SM00862">
    <property type="entry name" value="Trans_reg_C"/>
    <property type="match status" value="1"/>
</dbReference>
<evidence type="ECO:0000259" key="4">
    <source>
        <dbReference type="PROSITE" id="PS51755"/>
    </source>
</evidence>
<gene>
    <name evidence="5" type="ORF">AB6T85_08760</name>
</gene>
<keyword evidence="3" id="KW-1133">Transmembrane helix</keyword>
<feature type="domain" description="OmpR/PhoB-type" evidence="4">
    <location>
        <begin position="2"/>
        <end position="102"/>
    </location>
</feature>
<dbReference type="Proteomes" id="UP001565243">
    <property type="component" value="Unassembled WGS sequence"/>
</dbReference>
<feature type="DNA-binding region" description="OmpR/PhoB-type" evidence="2">
    <location>
        <begin position="2"/>
        <end position="102"/>
    </location>
</feature>
<keyword evidence="6" id="KW-1185">Reference proteome</keyword>
<keyword evidence="3" id="KW-0472">Membrane</keyword>
<dbReference type="InterPro" id="IPR016032">
    <property type="entry name" value="Sig_transdc_resp-reg_C-effctor"/>
</dbReference>
<evidence type="ECO:0000313" key="6">
    <source>
        <dbReference type="Proteomes" id="UP001565243"/>
    </source>
</evidence>
<keyword evidence="1 2" id="KW-0238">DNA-binding</keyword>
<protein>
    <submittedName>
        <fullName evidence="5">Transcriptional regulator</fullName>
    </submittedName>
</protein>
<name>A0ABV4E6H0_9GAMM</name>
<organism evidence="5 6">
    <name type="scientific">Erwinia aeris</name>
    <dbReference type="NCBI Taxonomy" id="3239803"/>
    <lineage>
        <taxon>Bacteria</taxon>
        <taxon>Pseudomonadati</taxon>
        <taxon>Pseudomonadota</taxon>
        <taxon>Gammaproteobacteria</taxon>
        <taxon>Enterobacterales</taxon>
        <taxon>Erwiniaceae</taxon>
        <taxon>Erwinia</taxon>
    </lineage>
</organism>
<dbReference type="PROSITE" id="PS51755">
    <property type="entry name" value="OMPR_PHOB"/>
    <property type="match status" value="1"/>
</dbReference>
<dbReference type="InterPro" id="IPR001867">
    <property type="entry name" value="OmpR/PhoB-type_DNA-bd"/>
</dbReference>
<evidence type="ECO:0000256" key="3">
    <source>
        <dbReference type="SAM" id="Phobius"/>
    </source>
</evidence>
<proteinExistence type="predicted"/>
<dbReference type="RefSeq" id="WP_253456843.1">
    <property type="nucleotide sequence ID" value="NZ_JBGFFX010000004.1"/>
</dbReference>